<comment type="caution">
    <text evidence="1">The sequence shown here is derived from an EMBL/GenBank/DDBJ whole genome shotgun (WGS) entry which is preliminary data.</text>
</comment>
<gene>
    <name evidence="1" type="ORF">GGQ91_001455</name>
</gene>
<accession>A0ABR6D7Y2</accession>
<dbReference type="GeneID" id="96603189"/>
<protein>
    <submittedName>
        <fullName evidence="1">Uncharacterized protein</fullName>
    </submittedName>
</protein>
<name>A0ABR6D7Y2_9HYPH</name>
<dbReference type="RefSeq" id="WP_164706377.1">
    <property type="nucleotide sequence ID" value="NZ_JACJIM010000002.1"/>
</dbReference>
<evidence type="ECO:0000313" key="1">
    <source>
        <dbReference type="EMBL" id="MBA9062078.1"/>
    </source>
</evidence>
<dbReference type="EMBL" id="JACJIM010000002">
    <property type="protein sequence ID" value="MBA9062078.1"/>
    <property type="molecule type" value="Genomic_DNA"/>
</dbReference>
<dbReference type="Proteomes" id="UP000565455">
    <property type="component" value="Unassembled WGS sequence"/>
</dbReference>
<proteinExistence type="predicted"/>
<keyword evidence="2" id="KW-1185">Reference proteome</keyword>
<organism evidence="1 2">
    <name type="scientific">Methylobacterium fujisawaense</name>
    <dbReference type="NCBI Taxonomy" id="107400"/>
    <lineage>
        <taxon>Bacteria</taxon>
        <taxon>Pseudomonadati</taxon>
        <taxon>Pseudomonadota</taxon>
        <taxon>Alphaproteobacteria</taxon>
        <taxon>Hyphomicrobiales</taxon>
        <taxon>Methylobacteriaceae</taxon>
        <taxon>Methylobacterium</taxon>
    </lineage>
</organism>
<evidence type="ECO:0000313" key="2">
    <source>
        <dbReference type="Proteomes" id="UP000565455"/>
    </source>
</evidence>
<sequence length="54" mass="5693">MTTLANLVGFRTQSGGPLLAQIAGRFGVAMRRAAAGRYAEQRDRIVRTGGAGMI</sequence>
<reference evidence="1 2" key="1">
    <citation type="submission" date="2020-08" db="EMBL/GenBank/DDBJ databases">
        <title>Genomic Encyclopedia of Type Strains, Phase IV (KMG-IV): sequencing the most valuable type-strain genomes for metagenomic binning, comparative biology and taxonomic classification.</title>
        <authorList>
            <person name="Goeker M."/>
        </authorList>
    </citation>
    <scope>NUCLEOTIDE SEQUENCE [LARGE SCALE GENOMIC DNA]</scope>
    <source>
        <strain evidence="1 2">DSM 5686</strain>
    </source>
</reference>